<comment type="caution">
    <text evidence="2">The sequence shown here is derived from an EMBL/GenBank/DDBJ whole genome shotgun (WGS) entry which is preliminary data.</text>
</comment>
<dbReference type="GO" id="GO:0008654">
    <property type="term" value="P:phospholipid biosynthetic process"/>
    <property type="evidence" value="ECO:0007669"/>
    <property type="project" value="InterPro"/>
</dbReference>
<dbReference type="Gene3D" id="1.20.120.1760">
    <property type="match status" value="1"/>
</dbReference>
<gene>
    <name evidence="2" type="ORF">A8950_1049</name>
</gene>
<keyword evidence="1" id="KW-0812">Transmembrane</keyword>
<feature type="transmembrane region" description="Helical" evidence="1">
    <location>
        <begin position="116"/>
        <end position="141"/>
    </location>
</feature>
<sequence length="202" mass="21366">MPSIYDLKPRFVALLRPLAARLAQGGVTANGMTLAAMADSMIVGLVLAIWPEVTWLWLLLPLFLFIRMAANAIDGILAREFGMKSRLGAILNEVGDVVSDAALYLPFALLPGVTPFWVILAVVIAVIGEMTGILGQVVGASRRYDGPMGKSDRAAIFGILGLAIGIGAPIGGWIDWIMAAICLLGLVTILNRARQALKEAAG</sequence>
<evidence type="ECO:0000313" key="2">
    <source>
        <dbReference type="EMBL" id="TDQ84492.1"/>
    </source>
</evidence>
<evidence type="ECO:0000313" key="3">
    <source>
        <dbReference type="Proteomes" id="UP000295783"/>
    </source>
</evidence>
<keyword evidence="3" id="KW-1185">Reference proteome</keyword>
<keyword evidence="1" id="KW-0472">Membrane</keyword>
<name>A0A4R6WS95_9PROT</name>
<feature type="transmembrane region" description="Helical" evidence="1">
    <location>
        <begin position="41"/>
        <end position="66"/>
    </location>
</feature>
<dbReference type="InterPro" id="IPR000462">
    <property type="entry name" value="CDP-OH_P_trans"/>
</dbReference>
<evidence type="ECO:0000256" key="1">
    <source>
        <dbReference type="SAM" id="Phobius"/>
    </source>
</evidence>
<dbReference type="Proteomes" id="UP000295783">
    <property type="component" value="Unassembled WGS sequence"/>
</dbReference>
<dbReference type="InterPro" id="IPR043130">
    <property type="entry name" value="CDP-OH_PTrfase_TM_dom"/>
</dbReference>
<proteinExistence type="predicted"/>
<dbReference type="RefSeq" id="WP_133612513.1">
    <property type="nucleotide sequence ID" value="NZ_SNYW01000006.1"/>
</dbReference>
<dbReference type="GO" id="GO:0016780">
    <property type="term" value="F:phosphotransferase activity, for other substituted phosphate groups"/>
    <property type="evidence" value="ECO:0007669"/>
    <property type="project" value="InterPro"/>
</dbReference>
<feature type="transmembrane region" description="Helical" evidence="1">
    <location>
        <begin position="153"/>
        <end position="170"/>
    </location>
</feature>
<dbReference type="Pfam" id="PF01066">
    <property type="entry name" value="CDP-OH_P_transf"/>
    <property type="match status" value="1"/>
</dbReference>
<keyword evidence="2" id="KW-0808">Transferase</keyword>
<accession>A0A4R6WS95</accession>
<dbReference type="EMBL" id="SNYW01000006">
    <property type="protein sequence ID" value="TDQ84492.1"/>
    <property type="molecule type" value="Genomic_DNA"/>
</dbReference>
<organism evidence="2 3">
    <name type="scientific">Dongia mobilis</name>
    <dbReference type="NCBI Taxonomy" id="578943"/>
    <lineage>
        <taxon>Bacteria</taxon>
        <taxon>Pseudomonadati</taxon>
        <taxon>Pseudomonadota</taxon>
        <taxon>Alphaproteobacteria</taxon>
        <taxon>Rhodospirillales</taxon>
        <taxon>Dongiaceae</taxon>
        <taxon>Dongia</taxon>
    </lineage>
</organism>
<dbReference type="AlphaFoldDB" id="A0A4R6WS95"/>
<dbReference type="GO" id="GO:0016020">
    <property type="term" value="C:membrane"/>
    <property type="evidence" value="ECO:0007669"/>
    <property type="project" value="InterPro"/>
</dbReference>
<dbReference type="OrthoDB" id="1034332at2"/>
<protein>
    <submittedName>
        <fullName evidence="2">CDP-diacylglycerol--glycerol-3-phosphate 3-phosphatidyltransferase</fullName>
    </submittedName>
</protein>
<reference evidence="2 3" key="1">
    <citation type="submission" date="2019-03" db="EMBL/GenBank/DDBJ databases">
        <title>Genomic Encyclopedia of Type Strains, Phase III (KMG-III): the genomes of soil and plant-associated and newly described type strains.</title>
        <authorList>
            <person name="Whitman W."/>
        </authorList>
    </citation>
    <scope>NUCLEOTIDE SEQUENCE [LARGE SCALE GENOMIC DNA]</scope>
    <source>
        <strain evidence="2 3">CGMCC 1.7660</strain>
    </source>
</reference>
<keyword evidence="1" id="KW-1133">Transmembrane helix</keyword>